<protein>
    <recommendedName>
        <fullName evidence="1">Integrase catalytic domain-containing protein</fullName>
    </recommendedName>
</protein>
<name>A0ABQ2H4G2_9PSED</name>
<gene>
    <name evidence="2" type="ORF">GCM10009425_47850</name>
</gene>
<dbReference type="Proteomes" id="UP000616499">
    <property type="component" value="Unassembled WGS sequence"/>
</dbReference>
<organism evidence="2 3">
    <name type="scientific">Pseudomonas asuensis</name>
    <dbReference type="NCBI Taxonomy" id="1825787"/>
    <lineage>
        <taxon>Bacteria</taxon>
        <taxon>Pseudomonadati</taxon>
        <taxon>Pseudomonadota</taxon>
        <taxon>Gammaproteobacteria</taxon>
        <taxon>Pseudomonadales</taxon>
        <taxon>Pseudomonadaceae</taxon>
        <taxon>Pseudomonas</taxon>
    </lineage>
</organism>
<keyword evidence="3" id="KW-1185">Reference proteome</keyword>
<sequence>MEYIHGERFTSRAQMRETVFECIETDYNDQRCHRMLGTLARKLSRLECVPKPVSTIAGRDH</sequence>
<reference evidence="3" key="1">
    <citation type="journal article" date="2019" name="Int. J. Syst. Evol. Microbiol.">
        <title>The Global Catalogue of Microorganisms (GCM) 10K type strain sequencing project: providing services to taxonomists for standard genome sequencing and annotation.</title>
        <authorList>
            <consortium name="The Broad Institute Genomics Platform"/>
            <consortium name="The Broad Institute Genome Sequencing Center for Infectious Disease"/>
            <person name="Wu L."/>
            <person name="Ma J."/>
        </authorList>
    </citation>
    <scope>NUCLEOTIDE SEQUENCE [LARGE SCALE GENOMIC DNA]</scope>
    <source>
        <strain evidence="3">JCM 13501</strain>
    </source>
</reference>
<dbReference type="InterPro" id="IPR001584">
    <property type="entry name" value="Integrase_cat-core"/>
</dbReference>
<evidence type="ECO:0000313" key="3">
    <source>
        <dbReference type="Proteomes" id="UP000616499"/>
    </source>
</evidence>
<dbReference type="RefSeq" id="WP_188868639.1">
    <property type="nucleotide sequence ID" value="NZ_BMNW01000026.1"/>
</dbReference>
<dbReference type="EMBL" id="BMNW01000026">
    <property type="protein sequence ID" value="GGM31677.1"/>
    <property type="molecule type" value="Genomic_DNA"/>
</dbReference>
<accession>A0ABQ2H4G2</accession>
<evidence type="ECO:0000259" key="1">
    <source>
        <dbReference type="Pfam" id="PF13333"/>
    </source>
</evidence>
<dbReference type="Pfam" id="PF13333">
    <property type="entry name" value="rve_2"/>
    <property type="match status" value="1"/>
</dbReference>
<comment type="caution">
    <text evidence="2">The sequence shown here is derived from an EMBL/GenBank/DDBJ whole genome shotgun (WGS) entry which is preliminary data.</text>
</comment>
<proteinExistence type="predicted"/>
<evidence type="ECO:0000313" key="2">
    <source>
        <dbReference type="EMBL" id="GGM31677.1"/>
    </source>
</evidence>
<feature type="domain" description="Integrase catalytic" evidence="1">
    <location>
        <begin position="2"/>
        <end position="34"/>
    </location>
</feature>